<dbReference type="GO" id="GO:0003723">
    <property type="term" value="F:RNA binding"/>
    <property type="evidence" value="ECO:0007669"/>
    <property type="project" value="InterPro"/>
</dbReference>
<keyword evidence="3" id="KW-1185">Reference proteome</keyword>
<dbReference type="Pfam" id="PF11955">
    <property type="entry name" value="PORR"/>
    <property type="match status" value="1"/>
</dbReference>
<dbReference type="PANTHER" id="PTHR31476">
    <property type="entry name" value="PROTEIN WHAT'S THIS FACTOR 1 HOMOLOG, CHLOROPLASTIC"/>
    <property type="match status" value="1"/>
</dbReference>
<evidence type="ECO:0000259" key="1">
    <source>
        <dbReference type="Pfam" id="PF11955"/>
    </source>
</evidence>
<gene>
    <name evidence="2" type="ORF">PVL29_016171</name>
</gene>
<reference evidence="2 3" key="1">
    <citation type="journal article" date="2023" name="BMC Biotechnol.">
        <title>Vitis rotundifolia cv Carlos genome sequencing.</title>
        <authorList>
            <person name="Huff M."/>
            <person name="Hulse-Kemp A."/>
            <person name="Scheffler B."/>
            <person name="Youngblood R."/>
            <person name="Simpson S."/>
            <person name="Babiker E."/>
            <person name="Staton M."/>
        </authorList>
    </citation>
    <scope>NUCLEOTIDE SEQUENCE [LARGE SCALE GENOMIC DNA]</scope>
    <source>
        <tissue evidence="2">Leaf</tissue>
    </source>
</reference>
<evidence type="ECO:0000313" key="3">
    <source>
        <dbReference type="Proteomes" id="UP001168098"/>
    </source>
</evidence>
<dbReference type="InterPro" id="IPR045040">
    <property type="entry name" value="PORR_fam"/>
</dbReference>
<dbReference type="Proteomes" id="UP001168098">
    <property type="component" value="Unassembled WGS sequence"/>
</dbReference>
<dbReference type="AlphaFoldDB" id="A0AA38ZEJ1"/>
<evidence type="ECO:0000313" key="2">
    <source>
        <dbReference type="EMBL" id="KAJ9687576.1"/>
    </source>
</evidence>
<name>A0AA38ZEJ1_VITRO</name>
<sequence>MAFLFKTTLKTQHHRLLRRTFIAAKIKWVRDPYLDEAVSKEKNLKPLLALKTLILSAPCKTLPAAVAAVNKPQFRLPTTALNFFHKYPSVFRIFQPKPLSTPHVRLTPQAIALHNEELAVHASPERLQEAAERLAKFLMLAGARRLPLRIVDCFRFDLGLPDNYITGICCDFPEYFQISSGNDPELLDLELVSWRENLACSVLEKRARNGNSDIRKGMRIAFPMFFSRGFDLQKKVKDWLDEWQNLPYISPYENGFHLNPNSDQAEKWAVAVLHELLSLMVSKKTDRDNIFCLGEYLGFGSRFKKALVRYAGIFYVSNKIRTHTVVLREAYRKDFLLENHPLMGMRHRYIHLMNKSEKMRYQNADFLNKSKQDCKGDPKLGNQAVSCGRRVSGRTG</sequence>
<dbReference type="EMBL" id="JARBHA010000012">
    <property type="protein sequence ID" value="KAJ9687576.1"/>
    <property type="molecule type" value="Genomic_DNA"/>
</dbReference>
<protein>
    <recommendedName>
        <fullName evidence="1">PORR domain-containing protein</fullName>
    </recommendedName>
</protein>
<accession>A0AA38ZEJ1</accession>
<proteinExistence type="predicted"/>
<organism evidence="2 3">
    <name type="scientific">Vitis rotundifolia</name>
    <name type="common">Muscadine grape</name>
    <dbReference type="NCBI Taxonomy" id="103349"/>
    <lineage>
        <taxon>Eukaryota</taxon>
        <taxon>Viridiplantae</taxon>
        <taxon>Streptophyta</taxon>
        <taxon>Embryophyta</taxon>
        <taxon>Tracheophyta</taxon>
        <taxon>Spermatophyta</taxon>
        <taxon>Magnoliopsida</taxon>
        <taxon>eudicotyledons</taxon>
        <taxon>Gunneridae</taxon>
        <taxon>Pentapetalae</taxon>
        <taxon>rosids</taxon>
        <taxon>Vitales</taxon>
        <taxon>Vitaceae</taxon>
        <taxon>Viteae</taxon>
        <taxon>Vitis</taxon>
    </lineage>
</organism>
<dbReference type="InterPro" id="IPR021099">
    <property type="entry name" value="PORR_domain"/>
</dbReference>
<feature type="domain" description="PORR" evidence="1">
    <location>
        <begin position="29"/>
        <end position="357"/>
    </location>
</feature>
<dbReference type="PANTHER" id="PTHR31476:SF19">
    <property type="entry name" value="UBIQUITIN CARBOXYL-TERMINAL HYDROLASE FAMILY PROTEIN"/>
    <property type="match status" value="1"/>
</dbReference>
<comment type="caution">
    <text evidence="2">The sequence shown here is derived from an EMBL/GenBank/DDBJ whole genome shotgun (WGS) entry which is preliminary data.</text>
</comment>